<feature type="transmembrane region" description="Helical" evidence="12">
    <location>
        <begin position="31"/>
        <end position="49"/>
    </location>
</feature>
<protein>
    <recommendedName>
        <fullName evidence="4">N-acetylgalactosaminide beta-1,3-galactosyltransferase</fullName>
        <ecNumber evidence="4">2.4.1.122</ecNumber>
    </recommendedName>
</protein>
<evidence type="ECO:0000256" key="3">
    <source>
        <dbReference type="ARBA" id="ARBA00006462"/>
    </source>
</evidence>
<dbReference type="GO" id="GO:0016020">
    <property type="term" value="C:membrane"/>
    <property type="evidence" value="ECO:0007669"/>
    <property type="project" value="UniProtKB-SubCell"/>
</dbReference>
<comment type="subcellular location">
    <subcellularLocation>
        <location evidence="1">Membrane</location>
        <topology evidence="1">Single-pass type II membrane protein</topology>
    </subcellularLocation>
</comment>
<dbReference type="EC" id="2.4.1.122" evidence="4"/>
<evidence type="ECO:0000256" key="8">
    <source>
        <dbReference type="ARBA" id="ARBA00022741"/>
    </source>
</evidence>
<proteinExistence type="inferred from homology"/>
<keyword evidence="9" id="KW-0735">Signal-anchor</keyword>
<sequence>MAWHRSCLNVDCVDVLYVPNAPASFLSVKSALQLGIFFIALIVIIKLAITHHHHSNPIKTIAEFRKFISEIEKQPPWRSIAAKHLPIKGSLFCWVMTTPHNHATKAIAINDTWIHECDHGQLFSSAPLQESIPATAVFRNFSDERELLYWKTIYAFQYSWSQISKKFDWYLKADDDAYVFVDNMKHYLAKLNPNEAHYLGFQFRPYLKHGYNSGGVYVLSRAAVKLFVEKAYLNETICPFSEFEDVGIAQCLSALGIYPHDTRDSAGRQRFSAYNFEEMFHGLKDILPEYVPSNMSSGYASVSPELVTLHHALPSELRVVHLVHHHVRKYRVKP</sequence>
<dbReference type="InterPro" id="IPR003378">
    <property type="entry name" value="Fringe-like_glycosylTrfase"/>
</dbReference>
<evidence type="ECO:0000259" key="13">
    <source>
        <dbReference type="Pfam" id="PF02434"/>
    </source>
</evidence>
<dbReference type="Proteomes" id="UP000492821">
    <property type="component" value="Unassembled WGS sequence"/>
</dbReference>
<keyword evidence="8" id="KW-0547">Nucleotide-binding</keyword>
<organism evidence="14 15">
    <name type="scientific">Panagrellus redivivus</name>
    <name type="common">Microworm</name>
    <dbReference type="NCBI Taxonomy" id="6233"/>
    <lineage>
        <taxon>Eukaryota</taxon>
        <taxon>Metazoa</taxon>
        <taxon>Ecdysozoa</taxon>
        <taxon>Nematoda</taxon>
        <taxon>Chromadorea</taxon>
        <taxon>Rhabditida</taxon>
        <taxon>Tylenchina</taxon>
        <taxon>Panagrolaimomorpha</taxon>
        <taxon>Panagrolaimoidea</taxon>
        <taxon>Panagrolaimidae</taxon>
        <taxon>Panagrellus</taxon>
    </lineage>
</organism>
<evidence type="ECO:0000256" key="2">
    <source>
        <dbReference type="ARBA" id="ARBA00004922"/>
    </source>
</evidence>
<dbReference type="AlphaFoldDB" id="A0A7E4W2N4"/>
<evidence type="ECO:0000256" key="7">
    <source>
        <dbReference type="ARBA" id="ARBA00022692"/>
    </source>
</evidence>
<dbReference type="Pfam" id="PF02434">
    <property type="entry name" value="Fringe"/>
    <property type="match status" value="1"/>
</dbReference>
<dbReference type="Gene3D" id="3.90.550.50">
    <property type="match status" value="1"/>
</dbReference>
<evidence type="ECO:0000256" key="6">
    <source>
        <dbReference type="ARBA" id="ARBA00022679"/>
    </source>
</evidence>
<accession>A0A7E4W2N4</accession>
<keyword evidence="11 12" id="KW-0472">Membrane</keyword>
<evidence type="ECO:0000256" key="12">
    <source>
        <dbReference type="SAM" id="Phobius"/>
    </source>
</evidence>
<evidence type="ECO:0000256" key="1">
    <source>
        <dbReference type="ARBA" id="ARBA00004606"/>
    </source>
</evidence>
<dbReference type="InterPro" id="IPR026050">
    <property type="entry name" value="C1GALT1/C1GALT1_chp1"/>
</dbReference>
<evidence type="ECO:0000313" key="15">
    <source>
        <dbReference type="WBParaSite" id="Pan_g6775.t1"/>
    </source>
</evidence>
<keyword evidence="10 12" id="KW-1133">Transmembrane helix</keyword>
<comment type="pathway">
    <text evidence="2">Protein modification; protein glycosylation.</text>
</comment>
<reference evidence="15" key="2">
    <citation type="submission" date="2020-10" db="UniProtKB">
        <authorList>
            <consortium name="WormBaseParasite"/>
        </authorList>
    </citation>
    <scope>IDENTIFICATION</scope>
</reference>
<evidence type="ECO:0000256" key="11">
    <source>
        <dbReference type="ARBA" id="ARBA00023136"/>
    </source>
</evidence>
<feature type="domain" description="Fringe-like glycosyltransferase" evidence="13">
    <location>
        <begin position="91"/>
        <end position="205"/>
    </location>
</feature>
<dbReference type="GO" id="GO:0000166">
    <property type="term" value="F:nucleotide binding"/>
    <property type="evidence" value="ECO:0007669"/>
    <property type="project" value="UniProtKB-KW"/>
</dbReference>
<evidence type="ECO:0000256" key="5">
    <source>
        <dbReference type="ARBA" id="ARBA00022676"/>
    </source>
</evidence>
<keyword evidence="5" id="KW-0328">Glycosyltransferase</keyword>
<reference evidence="14" key="1">
    <citation type="journal article" date="2013" name="Genetics">
        <title>The draft genome and transcriptome of Panagrellus redivivus are shaped by the harsh demands of a free-living lifestyle.</title>
        <authorList>
            <person name="Srinivasan J."/>
            <person name="Dillman A.R."/>
            <person name="Macchietto M.G."/>
            <person name="Heikkinen L."/>
            <person name="Lakso M."/>
            <person name="Fracchia K.M."/>
            <person name="Antoshechkin I."/>
            <person name="Mortazavi A."/>
            <person name="Wong G."/>
            <person name="Sternberg P.W."/>
        </authorList>
    </citation>
    <scope>NUCLEOTIDE SEQUENCE [LARGE SCALE GENOMIC DNA]</scope>
    <source>
        <strain evidence="14">MT8872</strain>
    </source>
</reference>
<evidence type="ECO:0000256" key="10">
    <source>
        <dbReference type="ARBA" id="ARBA00022989"/>
    </source>
</evidence>
<dbReference type="PANTHER" id="PTHR23033">
    <property type="entry name" value="BETA1,3-GALACTOSYLTRANSFERASE"/>
    <property type="match status" value="1"/>
</dbReference>
<keyword evidence="7 12" id="KW-0812">Transmembrane</keyword>
<keyword evidence="6" id="KW-0808">Transferase</keyword>
<comment type="similarity">
    <text evidence="3">Belongs to the glycosyltransferase 31 family. Beta3-Gal-T subfamily.</text>
</comment>
<dbReference type="PANTHER" id="PTHR23033:SF12">
    <property type="entry name" value="GLYCOPROTEIN-N-ACETYLGALACTOSAMINE 3-BETA-GALACTOSYLTRANSFERASE 1-RELATED"/>
    <property type="match status" value="1"/>
</dbReference>
<evidence type="ECO:0000313" key="14">
    <source>
        <dbReference type="Proteomes" id="UP000492821"/>
    </source>
</evidence>
<dbReference type="GO" id="GO:0016263">
    <property type="term" value="F:glycoprotein-N-acetylgalactosamine 3-beta-galactosyltransferase activity"/>
    <property type="evidence" value="ECO:0007669"/>
    <property type="project" value="UniProtKB-EC"/>
</dbReference>
<dbReference type="WBParaSite" id="Pan_g6775.t1">
    <property type="protein sequence ID" value="Pan_g6775.t1"/>
    <property type="gene ID" value="Pan_g6775"/>
</dbReference>
<evidence type="ECO:0000256" key="9">
    <source>
        <dbReference type="ARBA" id="ARBA00022968"/>
    </source>
</evidence>
<keyword evidence="14" id="KW-1185">Reference proteome</keyword>
<name>A0A7E4W2N4_PANRE</name>
<evidence type="ECO:0000256" key="4">
    <source>
        <dbReference type="ARBA" id="ARBA00012557"/>
    </source>
</evidence>